<dbReference type="STRING" id="1434232.MAIT1_04050"/>
<dbReference type="InterPro" id="IPR002514">
    <property type="entry name" value="Transposase_8"/>
</dbReference>
<feature type="region of interest" description="Disordered" evidence="1">
    <location>
        <begin position="48"/>
        <end position="69"/>
    </location>
</feature>
<dbReference type="GO" id="GO:0004803">
    <property type="term" value="F:transposase activity"/>
    <property type="evidence" value="ECO:0007669"/>
    <property type="project" value="InterPro"/>
</dbReference>
<keyword evidence="3" id="KW-1185">Reference proteome</keyword>
<dbReference type="PANTHER" id="PTHR33215">
    <property type="entry name" value="PROTEIN DISTAL ANTENNA"/>
    <property type="match status" value="1"/>
</dbReference>
<organism evidence="2 3">
    <name type="scientific">Magnetofaba australis IT-1</name>
    <dbReference type="NCBI Taxonomy" id="1434232"/>
    <lineage>
        <taxon>Bacteria</taxon>
        <taxon>Pseudomonadati</taxon>
        <taxon>Pseudomonadota</taxon>
        <taxon>Magnetococcia</taxon>
        <taxon>Magnetococcales</taxon>
        <taxon>Magnetococcaceae</taxon>
        <taxon>Magnetofaba</taxon>
    </lineage>
</organism>
<evidence type="ECO:0000313" key="3">
    <source>
        <dbReference type="Proteomes" id="UP000194003"/>
    </source>
</evidence>
<dbReference type="EMBL" id="LVJN01000019">
    <property type="protein sequence ID" value="OSM04196.1"/>
    <property type="molecule type" value="Genomic_DNA"/>
</dbReference>
<comment type="caution">
    <text evidence="2">The sequence shown here is derived from an EMBL/GenBank/DDBJ whole genome shotgun (WGS) entry which is preliminary data.</text>
</comment>
<dbReference type="SUPFAM" id="SSF46689">
    <property type="entry name" value="Homeodomain-like"/>
    <property type="match status" value="1"/>
</dbReference>
<dbReference type="GO" id="GO:0003677">
    <property type="term" value="F:DNA binding"/>
    <property type="evidence" value="ECO:0007669"/>
    <property type="project" value="InterPro"/>
</dbReference>
<accession>A0A1Y2K4P7</accession>
<dbReference type="InterPro" id="IPR051839">
    <property type="entry name" value="RD_transcriptional_regulator"/>
</dbReference>
<reference evidence="2 3" key="1">
    <citation type="journal article" date="2016" name="BMC Genomics">
        <title>Combined genomic and structural analyses of a cultured magnetotactic bacterium reveals its niche adaptation to a dynamic environment.</title>
        <authorList>
            <person name="Araujo A.C."/>
            <person name="Morillo V."/>
            <person name="Cypriano J."/>
            <person name="Teixeira L.C."/>
            <person name="Leao P."/>
            <person name="Lyra S."/>
            <person name="Almeida L.G."/>
            <person name="Bazylinski D.A."/>
            <person name="Vasconcellos A.T."/>
            <person name="Abreu F."/>
            <person name="Lins U."/>
        </authorList>
    </citation>
    <scope>NUCLEOTIDE SEQUENCE [LARGE SCALE GENOMIC DNA]</scope>
    <source>
        <strain evidence="2 3">IT-1</strain>
    </source>
</reference>
<protein>
    <submittedName>
        <fullName evidence="2">Putative transposase IS3/IS911 family protein</fullName>
    </submittedName>
</protein>
<dbReference type="PANTHER" id="PTHR33215:SF13">
    <property type="entry name" value="PROTEIN DISTAL ANTENNA"/>
    <property type="match status" value="1"/>
</dbReference>
<sequence>MSQSRSKRYPAEFKRRALDLVESSDLSVAEVARQLDLSPKTLYNWRTAERTSPISGKSSSSQKDLEQENKRLRKELARLKEEQTILKKACAYFAKDIP</sequence>
<dbReference type="Gene3D" id="1.10.10.60">
    <property type="entry name" value="Homeodomain-like"/>
    <property type="match status" value="1"/>
</dbReference>
<dbReference type="InterPro" id="IPR009057">
    <property type="entry name" value="Homeodomain-like_sf"/>
</dbReference>
<feature type="compositionally biased region" description="Low complexity" evidence="1">
    <location>
        <begin position="52"/>
        <end position="61"/>
    </location>
</feature>
<name>A0A1Y2K4P7_9PROT</name>
<dbReference type="Pfam" id="PF01527">
    <property type="entry name" value="HTH_Tnp_1"/>
    <property type="match status" value="1"/>
</dbReference>
<evidence type="ECO:0000313" key="2">
    <source>
        <dbReference type="EMBL" id="OSM04196.1"/>
    </source>
</evidence>
<proteinExistence type="predicted"/>
<gene>
    <name evidence="2" type="ORF">MAIT1_04050</name>
</gene>
<dbReference type="GO" id="GO:0006313">
    <property type="term" value="P:DNA transposition"/>
    <property type="evidence" value="ECO:0007669"/>
    <property type="project" value="InterPro"/>
</dbReference>
<evidence type="ECO:0000256" key="1">
    <source>
        <dbReference type="SAM" id="MobiDB-lite"/>
    </source>
</evidence>
<dbReference type="AlphaFoldDB" id="A0A1Y2K4P7"/>
<dbReference type="Proteomes" id="UP000194003">
    <property type="component" value="Unassembled WGS sequence"/>
</dbReference>